<name>A0A8E7EHN9_9EURY</name>
<dbReference type="PIRSF" id="PIRSF020634">
    <property type="entry name" value="TerY_vWA"/>
    <property type="match status" value="1"/>
</dbReference>
<accession>A0A8E7EHN9</accession>
<dbReference type="RefSeq" id="WP_214420340.1">
    <property type="nucleotide sequence ID" value="NZ_CP075546.1"/>
</dbReference>
<feature type="domain" description="VWFA" evidence="1">
    <location>
        <begin position="21"/>
        <end position="217"/>
    </location>
</feature>
<dbReference type="AlphaFoldDB" id="A0A8E7EHN9"/>
<keyword evidence="3" id="KW-1185">Reference proteome</keyword>
<organism evidence="2 3">
    <name type="scientific">Methanospirillum purgamenti</name>
    <dbReference type="NCBI Taxonomy" id="2834276"/>
    <lineage>
        <taxon>Archaea</taxon>
        <taxon>Methanobacteriati</taxon>
        <taxon>Methanobacteriota</taxon>
        <taxon>Stenosarchaea group</taxon>
        <taxon>Methanomicrobia</taxon>
        <taxon>Methanomicrobiales</taxon>
        <taxon>Methanospirillaceae</taxon>
        <taxon>Methanospirillum</taxon>
    </lineage>
</organism>
<proteinExistence type="predicted"/>
<dbReference type="EMBL" id="CP075546">
    <property type="protein sequence ID" value="QVV89548.1"/>
    <property type="molecule type" value="Genomic_DNA"/>
</dbReference>
<protein>
    <submittedName>
        <fullName evidence="2">VWA domain-containing protein</fullName>
    </submittedName>
</protein>
<evidence type="ECO:0000259" key="1">
    <source>
        <dbReference type="PROSITE" id="PS50234"/>
    </source>
</evidence>
<dbReference type="KEGG" id="mrtj:KHC33_03230"/>
<dbReference type="SUPFAM" id="SSF53300">
    <property type="entry name" value="vWA-like"/>
    <property type="match status" value="1"/>
</dbReference>
<dbReference type="Pfam" id="PF00092">
    <property type="entry name" value="VWA"/>
    <property type="match status" value="1"/>
</dbReference>
<dbReference type="InterPro" id="IPR011392">
    <property type="entry name" value="Tellurite-R_TerY"/>
</dbReference>
<dbReference type="Gene3D" id="3.40.50.410">
    <property type="entry name" value="von Willebrand factor, type A domain"/>
    <property type="match status" value="1"/>
</dbReference>
<dbReference type="InterPro" id="IPR036465">
    <property type="entry name" value="vWFA_dom_sf"/>
</dbReference>
<dbReference type="Proteomes" id="UP000680656">
    <property type="component" value="Chromosome"/>
</dbReference>
<dbReference type="GeneID" id="65096164"/>
<sequence length="233" mass="26169">MGEDKLEDIVDIPYPQHPHCATVLVLDTSASMSGNKIAELNEGLRILTDELKEDDLAVKRIDLAVITFGKGVELVRPFTGMSEFEPPELVAGGYTPMGEAILEAVRIVEDRKAEYRRIGTDYYRPWVFLITDGQPTDMRKGDGKWEEVIHAVHGGEHDHKFLFWALGVDQANMTLLREISPPGRTPLMLREAKWADMFLWLSKSLSQISDSRIGEQISLENPVGPEGWGIIQL</sequence>
<gene>
    <name evidence="2" type="ORF">KHC33_03230</name>
</gene>
<evidence type="ECO:0000313" key="3">
    <source>
        <dbReference type="Proteomes" id="UP000680656"/>
    </source>
</evidence>
<reference evidence="2 3" key="1">
    <citation type="submission" date="2021-05" db="EMBL/GenBank/DDBJ databases">
        <title>A novel Methanospirillum isolate from a pyrite-forming mixed culture.</title>
        <authorList>
            <person name="Bunk B."/>
            <person name="Sproer C."/>
            <person name="Spring S."/>
            <person name="Pester M."/>
        </authorList>
    </citation>
    <scope>NUCLEOTIDE SEQUENCE [LARGE SCALE GENOMIC DNA]</scope>
    <source>
        <strain evidence="2 3">J.3.6.1-F.2.7.3</strain>
    </source>
</reference>
<dbReference type="PROSITE" id="PS50234">
    <property type="entry name" value="VWFA"/>
    <property type="match status" value="1"/>
</dbReference>
<evidence type="ECO:0000313" key="2">
    <source>
        <dbReference type="EMBL" id="QVV89548.1"/>
    </source>
</evidence>
<dbReference type="InterPro" id="IPR002035">
    <property type="entry name" value="VWF_A"/>
</dbReference>